<evidence type="ECO:0000313" key="10">
    <source>
        <dbReference type="Proteomes" id="UP001168380"/>
    </source>
</evidence>
<keyword evidence="7" id="KW-0448">Lipopolysaccharide biosynthesis</keyword>
<comment type="function">
    <text evidence="7">Involved in lipopolysaccharide (LPS) biosynthesis. Catalyzes the transfer of 3-deoxy-D-manno-octulosonate (Kdo) residue(s) from CMP-Kdo to lipid IV(A), the tetraacyldisaccharide-1,4'-bisphosphate precursor of lipid A.</text>
</comment>
<comment type="catalytic activity">
    <reaction evidence="6 7">
        <text>lipid IVA (E. coli) + CMP-3-deoxy-beta-D-manno-octulosonate = alpha-Kdo-(2-&gt;6)-lipid IVA (E. coli) + CMP + H(+)</text>
        <dbReference type="Rhea" id="RHEA:28066"/>
        <dbReference type="ChEBI" id="CHEBI:15378"/>
        <dbReference type="ChEBI" id="CHEBI:58603"/>
        <dbReference type="ChEBI" id="CHEBI:60364"/>
        <dbReference type="ChEBI" id="CHEBI:60377"/>
        <dbReference type="ChEBI" id="CHEBI:85987"/>
        <dbReference type="EC" id="2.4.99.12"/>
    </reaction>
</comment>
<dbReference type="EMBL" id="JAULRT010000032">
    <property type="protein sequence ID" value="MDO3380878.1"/>
    <property type="molecule type" value="Genomic_DNA"/>
</dbReference>
<dbReference type="Pfam" id="PF04413">
    <property type="entry name" value="Glycos_transf_N"/>
    <property type="match status" value="1"/>
</dbReference>
<evidence type="ECO:0000256" key="7">
    <source>
        <dbReference type="RuleBase" id="RU365103"/>
    </source>
</evidence>
<feature type="domain" description="3-deoxy-D-manno-octulosonic-acid transferase N-terminal" evidence="8">
    <location>
        <begin position="33"/>
        <end position="210"/>
    </location>
</feature>
<proteinExistence type="inferred from homology"/>
<dbReference type="GO" id="GO:0043842">
    <property type="term" value="F:Kdo transferase activity"/>
    <property type="evidence" value="ECO:0007669"/>
    <property type="project" value="UniProtKB-EC"/>
</dbReference>
<dbReference type="Gene3D" id="3.40.50.2000">
    <property type="entry name" value="Glycogen Phosphorylase B"/>
    <property type="match status" value="1"/>
</dbReference>
<evidence type="ECO:0000256" key="4">
    <source>
        <dbReference type="ARBA" id="ARBA00022679"/>
    </source>
</evidence>
<dbReference type="PANTHER" id="PTHR42755:SF1">
    <property type="entry name" value="3-DEOXY-D-MANNO-OCTULOSONIC ACID TRANSFERASE, MITOCHONDRIAL-RELATED"/>
    <property type="match status" value="1"/>
</dbReference>
<reference evidence="9" key="1">
    <citation type="submission" date="2023-07" db="EMBL/GenBank/DDBJ databases">
        <title>Gilvimarinus algae sp. nov., isolated from the surface of Kelp.</title>
        <authorList>
            <person name="Sun Y.Y."/>
            <person name="Gong Y."/>
            <person name="Du Z.J."/>
        </authorList>
    </citation>
    <scope>NUCLEOTIDE SEQUENCE</scope>
    <source>
        <strain evidence="9">SDUM040014</strain>
    </source>
</reference>
<comment type="caution">
    <text evidence="9">The sequence shown here is derived from an EMBL/GenBank/DDBJ whole genome shotgun (WGS) entry which is preliminary data.</text>
</comment>
<evidence type="ECO:0000313" key="9">
    <source>
        <dbReference type="EMBL" id="MDO3380878.1"/>
    </source>
</evidence>
<comment type="subcellular location">
    <subcellularLocation>
        <location evidence="7">Cell membrane</location>
    </subcellularLocation>
</comment>
<keyword evidence="10" id="KW-1185">Reference proteome</keyword>
<evidence type="ECO:0000259" key="8">
    <source>
        <dbReference type="Pfam" id="PF04413"/>
    </source>
</evidence>
<dbReference type="RefSeq" id="WP_302711001.1">
    <property type="nucleotide sequence ID" value="NZ_JAULRT010000032.1"/>
</dbReference>
<comment type="similarity">
    <text evidence="7">Belongs to the glycosyltransferase group 1 family.</text>
</comment>
<accession>A0ABT8TCM3</accession>
<dbReference type="InterPro" id="IPR039901">
    <property type="entry name" value="Kdotransferase"/>
</dbReference>
<evidence type="ECO:0000256" key="2">
    <source>
        <dbReference type="ARBA" id="ARBA00012621"/>
    </source>
</evidence>
<dbReference type="InterPro" id="IPR038107">
    <property type="entry name" value="Glycos_transf_N_sf"/>
</dbReference>
<dbReference type="NCBIfam" id="NF004388">
    <property type="entry name" value="PRK05749.1-4"/>
    <property type="match status" value="1"/>
</dbReference>
<dbReference type="PANTHER" id="PTHR42755">
    <property type="entry name" value="3-DEOXY-MANNO-OCTULOSONATE CYTIDYLYLTRANSFERASE"/>
    <property type="match status" value="1"/>
</dbReference>
<protein>
    <recommendedName>
        <fullName evidence="3 7">3-deoxy-D-manno-octulosonic acid transferase</fullName>
        <shortName evidence="7">Kdo transferase</shortName>
        <ecNumber evidence="2 7">2.4.99.12</ecNumber>
    </recommendedName>
    <alternativeName>
        <fullName evidence="5 7">Lipid IV(A) 3-deoxy-D-manno-octulosonic acid transferase</fullName>
    </alternativeName>
</protein>
<dbReference type="InterPro" id="IPR007507">
    <property type="entry name" value="Glycos_transf_N"/>
</dbReference>
<dbReference type="SUPFAM" id="SSF53756">
    <property type="entry name" value="UDP-Glycosyltransferase/glycogen phosphorylase"/>
    <property type="match status" value="1"/>
</dbReference>
<keyword evidence="9" id="KW-0328">Glycosyltransferase</keyword>
<sequence>MRLVYCLVYYLCIPLILLRQLWRARFDRRHLARLPERFGFVRPLTGEHQQLWIHTVSVGEFLGALPLIQRLLARENCELIVTSMTLTGSERIRHALGDRVQHFYMPYDLPGAVRRFIRRVDPDLLVIMETELWPNTLAACRELGVPSLLVNARLSERSARGYARLPGFTAEMLSDLSRAAVQQRADAERFHALGLAQDKTQVTGNIKFDIEIGGELRSQAAVLKSQWSVGGRRLIWMVASTHAGEDEIILETLTKLRRAGIDAGRLLLALVPRHPERFERVAALIAERGFTLERRSGGATPPPGVDVLLGDTMGEMKLLFGASDIVFMGGSLVDVGGHNFIEPAVWARPLLSGPVLHNFTEVSKLLIEAGALQVVQGSEDLATALQALVEDESLRLAGGRAALQVAEANRGALDRTLGVIDSMLQP</sequence>
<dbReference type="EC" id="2.4.99.12" evidence="2 7"/>
<evidence type="ECO:0000256" key="5">
    <source>
        <dbReference type="ARBA" id="ARBA00031445"/>
    </source>
</evidence>
<evidence type="ECO:0000256" key="6">
    <source>
        <dbReference type="ARBA" id="ARBA00049183"/>
    </source>
</evidence>
<keyword evidence="7" id="KW-0472">Membrane</keyword>
<evidence type="ECO:0000256" key="1">
    <source>
        <dbReference type="ARBA" id="ARBA00004713"/>
    </source>
</evidence>
<organism evidence="9 10">
    <name type="scientific">Gilvimarinus algae</name>
    <dbReference type="NCBI Taxonomy" id="3058037"/>
    <lineage>
        <taxon>Bacteria</taxon>
        <taxon>Pseudomonadati</taxon>
        <taxon>Pseudomonadota</taxon>
        <taxon>Gammaproteobacteria</taxon>
        <taxon>Cellvibrionales</taxon>
        <taxon>Cellvibrionaceae</taxon>
        <taxon>Gilvimarinus</taxon>
    </lineage>
</organism>
<gene>
    <name evidence="9" type="primary">waaA</name>
    <name evidence="9" type="ORF">QWI16_01750</name>
</gene>
<keyword evidence="7" id="KW-1003">Cell membrane</keyword>
<dbReference type="Gene3D" id="3.40.50.11720">
    <property type="entry name" value="3-Deoxy-D-manno-octulosonic-acid transferase, N-terminal domain"/>
    <property type="match status" value="1"/>
</dbReference>
<evidence type="ECO:0000256" key="3">
    <source>
        <dbReference type="ARBA" id="ARBA00019077"/>
    </source>
</evidence>
<dbReference type="Proteomes" id="UP001168380">
    <property type="component" value="Unassembled WGS sequence"/>
</dbReference>
<comment type="pathway">
    <text evidence="1 7">Bacterial outer membrane biogenesis; LPS core biosynthesis.</text>
</comment>
<name>A0ABT8TCM3_9GAMM</name>
<keyword evidence="4 7" id="KW-0808">Transferase</keyword>